<dbReference type="PANTHER" id="PTHR21066:SF15">
    <property type="entry name" value="GH25962P-RELATED"/>
    <property type="match status" value="1"/>
</dbReference>
<proteinExistence type="inferred from homology"/>
<dbReference type="OrthoDB" id="7962367at2759"/>
<keyword evidence="3" id="KW-0964">Secreted</keyword>
<reference evidence="7 8" key="1">
    <citation type="journal article" date="2007" name="Nature">
        <title>Evolution of genes and genomes on the Drosophila phylogeny.</title>
        <authorList>
            <consortium name="Drosophila 12 Genomes Consortium"/>
            <person name="Clark A.G."/>
            <person name="Eisen M.B."/>
            <person name="Smith D.R."/>
            <person name="Bergman C.M."/>
            <person name="Oliver B."/>
            <person name="Markow T.A."/>
            <person name="Kaufman T.C."/>
            <person name="Kellis M."/>
            <person name="Gelbart W."/>
            <person name="Iyer V.N."/>
            <person name="Pollard D.A."/>
            <person name="Sackton T.B."/>
            <person name="Larracuente A.M."/>
            <person name="Singh N.D."/>
            <person name="Abad J.P."/>
            <person name="Abt D.N."/>
            <person name="Adryan B."/>
            <person name="Aguade M."/>
            <person name="Akashi H."/>
            <person name="Anderson W.W."/>
            <person name="Aquadro C.F."/>
            <person name="Ardell D.H."/>
            <person name="Arguello R."/>
            <person name="Artieri C.G."/>
            <person name="Barbash D.A."/>
            <person name="Barker D."/>
            <person name="Barsanti P."/>
            <person name="Batterham P."/>
            <person name="Batzoglou S."/>
            <person name="Begun D."/>
            <person name="Bhutkar A."/>
            <person name="Blanco E."/>
            <person name="Bosak S.A."/>
            <person name="Bradley R.K."/>
            <person name="Brand A.D."/>
            <person name="Brent M.R."/>
            <person name="Brooks A.N."/>
            <person name="Brown R.H."/>
            <person name="Butlin R.K."/>
            <person name="Caggese C."/>
            <person name="Calvi B.R."/>
            <person name="Bernardo de Carvalho A."/>
            <person name="Caspi A."/>
            <person name="Castrezana S."/>
            <person name="Celniker S.E."/>
            <person name="Chang J.L."/>
            <person name="Chapple C."/>
            <person name="Chatterji S."/>
            <person name="Chinwalla A."/>
            <person name="Civetta A."/>
            <person name="Clifton S.W."/>
            <person name="Comeron J.M."/>
            <person name="Costello J.C."/>
            <person name="Coyne J.A."/>
            <person name="Daub J."/>
            <person name="David R.G."/>
            <person name="Delcher A.L."/>
            <person name="Delehaunty K."/>
            <person name="Do C.B."/>
            <person name="Ebling H."/>
            <person name="Edwards K."/>
            <person name="Eickbush T."/>
            <person name="Evans J.D."/>
            <person name="Filipski A."/>
            <person name="Findeiss S."/>
            <person name="Freyhult E."/>
            <person name="Fulton L."/>
            <person name="Fulton R."/>
            <person name="Garcia A.C."/>
            <person name="Gardiner A."/>
            <person name="Garfield D.A."/>
            <person name="Garvin B.E."/>
            <person name="Gibson G."/>
            <person name="Gilbert D."/>
            <person name="Gnerre S."/>
            <person name="Godfrey J."/>
            <person name="Good R."/>
            <person name="Gotea V."/>
            <person name="Gravely B."/>
            <person name="Greenberg A.J."/>
            <person name="Griffiths-Jones S."/>
            <person name="Gross S."/>
            <person name="Guigo R."/>
            <person name="Gustafson E.A."/>
            <person name="Haerty W."/>
            <person name="Hahn M.W."/>
            <person name="Halligan D.L."/>
            <person name="Halpern A.L."/>
            <person name="Halter G.M."/>
            <person name="Han M.V."/>
            <person name="Heger A."/>
            <person name="Hillier L."/>
            <person name="Hinrichs A.S."/>
            <person name="Holmes I."/>
            <person name="Hoskins R.A."/>
            <person name="Hubisz M.J."/>
            <person name="Hultmark D."/>
            <person name="Huntley M.A."/>
            <person name="Jaffe D.B."/>
            <person name="Jagadeeshan S."/>
            <person name="Jeck W.R."/>
            <person name="Johnson J."/>
            <person name="Jones C.D."/>
            <person name="Jordan W.C."/>
            <person name="Karpen G.H."/>
            <person name="Kataoka E."/>
            <person name="Keightley P.D."/>
            <person name="Kheradpour P."/>
            <person name="Kirkness E.F."/>
            <person name="Koerich L.B."/>
            <person name="Kristiansen K."/>
            <person name="Kudrna D."/>
            <person name="Kulathinal R.J."/>
            <person name="Kumar S."/>
            <person name="Kwok R."/>
            <person name="Lander E."/>
            <person name="Langley C.H."/>
            <person name="Lapoint R."/>
            <person name="Lazzaro B.P."/>
            <person name="Lee S.J."/>
            <person name="Levesque L."/>
            <person name="Li R."/>
            <person name="Lin C.F."/>
            <person name="Lin M.F."/>
            <person name="Lindblad-Toh K."/>
            <person name="Llopart A."/>
            <person name="Long M."/>
            <person name="Low L."/>
            <person name="Lozovsky E."/>
            <person name="Lu J."/>
            <person name="Luo M."/>
            <person name="Machado C.A."/>
            <person name="Makalowski W."/>
            <person name="Marzo M."/>
            <person name="Matsuda M."/>
            <person name="Matzkin L."/>
            <person name="McAllister B."/>
            <person name="McBride C.S."/>
            <person name="McKernan B."/>
            <person name="McKernan K."/>
            <person name="Mendez-Lago M."/>
            <person name="Minx P."/>
            <person name="Mollenhauer M.U."/>
            <person name="Montooth K."/>
            <person name="Mount S.M."/>
            <person name="Mu X."/>
            <person name="Myers E."/>
            <person name="Negre B."/>
            <person name="Newfeld S."/>
            <person name="Nielsen R."/>
            <person name="Noor M.A."/>
            <person name="O'Grady P."/>
            <person name="Pachter L."/>
            <person name="Papaceit M."/>
            <person name="Parisi M.J."/>
            <person name="Parisi M."/>
            <person name="Parts L."/>
            <person name="Pedersen J.S."/>
            <person name="Pesole G."/>
            <person name="Phillippy A.M."/>
            <person name="Ponting C.P."/>
            <person name="Pop M."/>
            <person name="Porcelli D."/>
            <person name="Powell J.R."/>
            <person name="Prohaska S."/>
            <person name="Pruitt K."/>
            <person name="Puig M."/>
            <person name="Quesneville H."/>
            <person name="Ram K.R."/>
            <person name="Rand D."/>
            <person name="Rasmussen M.D."/>
            <person name="Reed L.K."/>
            <person name="Reenan R."/>
            <person name="Reily A."/>
            <person name="Remington K.A."/>
            <person name="Rieger T.T."/>
            <person name="Ritchie M.G."/>
            <person name="Robin C."/>
            <person name="Rogers Y.H."/>
            <person name="Rohde C."/>
            <person name="Rozas J."/>
            <person name="Rubenfield M.J."/>
            <person name="Ruiz A."/>
            <person name="Russo S."/>
            <person name="Salzberg S.L."/>
            <person name="Sanchez-Gracia A."/>
            <person name="Saranga D.J."/>
            <person name="Sato H."/>
            <person name="Schaeffer S.W."/>
            <person name="Schatz M.C."/>
            <person name="Schlenke T."/>
            <person name="Schwartz R."/>
            <person name="Segarra C."/>
            <person name="Singh R.S."/>
            <person name="Sirot L."/>
            <person name="Sirota M."/>
            <person name="Sisneros N.B."/>
            <person name="Smith C.D."/>
            <person name="Smith T.F."/>
            <person name="Spieth J."/>
            <person name="Stage D.E."/>
            <person name="Stark A."/>
            <person name="Stephan W."/>
            <person name="Strausberg R.L."/>
            <person name="Strempel S."/>
            <person name="Sturgill D."/>
            <person name="Sutton G."/>
            <person name="Sutton G.G."/>
            <person name="Tao W."/>
            <person name="Teichmann S."/>
            <person name="Tobari Y.N."/>
            <person name="Tomimura Y."/>
            <person name="Tsolas J.M."/>
            <person name="Valente V.L."/>
            <person name="Venter E."/>
            <person name="Venter J.C."/>
            <person name="Vicario S."/>
            <person name="Vieira F.G."/>
            <person name="Vilella A.J."/>
            <person name="Villasante A."/>
            <person name="Walenz B."/>
            <person name="Wang J."/>
            <person name="Wasserman M."/>
            <person name="Watts T."/>
            <person name="Wilson D."/>
            <person name="Wilson R.K."/>
            <person name="Wing R.A."/>
            <person name="Wolfner M.F."/>
            <person name="Wong A."/>
            <person name="Wong G.K."/>
            <person name="Wu C.I."/>
            <person name="Wu G."/>
            <person name="Yamamoto D."/>
            <person name="Yang H.P."/>
            <person name="Yang S.P."/>
            <person name="Yorke J.A."/>
            <person name="Yoshida K."/>
            <person name="Zdobnov E."/>
            <person name="Zhang P."/>
            <person name="Zhang Y."/>
            <person name="Zimin A.V."/>
            <person name="Baldwin J."/>
            <person name="Abdouelleil A."/>
            <person name="Abdulkadir J."/>
            <person name="Abebe A."/>
            <person name="Abera B."/>
            <person name="Abreu J."/>
            <person name="Acer S.C."/>
            <person name="Aftuck L."/>
            <person name="Alexander A."/>
            <person name="An P."/>
            <person name="Anderson E."/>
            <person name="Anderson S."/>
            <person name="Arachi H."/>
            <person name="Azer M."/>
            <person name="Bachantsang P."/>
            <person name="Barry A."/>
            <person name="Bayul T."/>
            <person name="Berlin A."/>
            <person name="Bessette D."/>
            <person name="Bloom T."/>
            <person name="Blye J."/>
            <person name="Boguslavskiy L."/>
            <person name="Bonnet C."/>
            <person name="Boukhgalter B."/>
            <person name="Bourzgui I."/>
            <person name="Brown A."/>
            <person name="Cahill P."/>
            <person name="Channer S."/>
            <person name="Cheshatsang Y."/>
            <person name="Chuda L."/>
            <person name="Citroen M."/>
            <person name="Collymore A."/>
            <person name="Cooke P."/>
            <person name="Costello M."/>
            <person name="D'Aco K."/>
            <person name="Daza R."/>
            <person name="De Haan G."/>
            <person name="DeGray S."/>
            <person name="DeMaso C."/>
            <person name="Dhargay N."/>
            <person name="Dooley K."/>
            <person name="Dooley E."/>
            <person name="Doricent M."/>
            <person name="Dorje P."/>
            <person name="Dorjee K."/>
            <person name="Dupes A."/>
            <person name="Elong R."/>
            <person name="Falk J."/>
            <person name="Farina A."/>
            <person name="Faro S."/>
            <person name="Ferguson D."/>
            <person name="Fisher S."/>
            <person name="Foley C.D."/>
            <person name="Franke A."/>
            <person name="Friedrich D."/>
            <person name="Gadbois L."/>
            <person name="Gearin G."/>
            <person name="Gearin C.R."/>
            <person name="Giannoukos G."/>
            <person name="Goode T."/>
            <person name="Graham J."/>
            <person name="Grandbois E."/>
            <person name="Grewal S."/>
            <person name="Gyaltsen K."/>
            <person name="Hafez N."/>
            <person name="Hagos B."/>
            <person name="Hall J."/>
            <person name="Henson C."/>
            <person name="Hollinger A."/>
            <person name="Honan T."/>
            <person name="Huard M.D."/>
            <person name="Hughes L."/>
            <person name="Hurhula B."/>
            <person name="Husby M.E."/>
            <person name="Kamat A."/>
            <person name="Kanga B."/>
            <person name="Kashin S."/>
            <person name="Khazanovich D."/>
            <person name="Kisner P."/>
            <person name="Lance K."/>
            <person name="Lara M."/>
            <person name="Lee W."/>
            <person name="Lennon N."/>
            <person name="Letendre F."/>
            <person name="LeVine R."/>
            <person name="Lipovsky A."/>
            <person name="Liu X."/>
            <person name="Liu J."/>
            <person name="Liu S."/>
            <person name="Lokyitsang T."/>
            <person name="Lokyitsang Y."/>
            <person name="Lubonja R."/>
            <person name="Lui A."/>
            <person name="MacDonald P."/>
            <person name="Magnisalis V."/>
            <person name="Maru K."/>
            <person name="Matthews C."/>
            <person name="McCusker W."/>
            <person name="McDonough S."/>
            <person name="Mehta T."/>
            <person name="Meldrim J."/>
            <person name="Meneus L."/>
            <person name="Mihai O."/>
            <person name="Mihalev A."/>
            <person name="Mihova T."/>
            <person name="Mittelman R."/>
            <person name="Mlenga V."/>
            <person name="Montmayeur A."/>
            <person name="Mulrain L."/>
            <person name="Navidi A."/>
            <person name="Naylor J."/>
            <person name="Negash T."/>
            <person name="Nguyen T."/>
            <person name="Nguyen N."/>
            <person name="Nicol R."/>
            <person name="Norbu C."/>
            <person name="Norbu N."/>
            <person name="Novod N."/>
            <person name="O'Neill B."/>
            <person name="Osman S."/>
            <person name="Markiewicz E."/>
            <person name="Oyono O.L."/>
            <person name="Patti C."/>
            <person name="Phunkhang P."/>
            <person name="Pierre F."/>
            <person name="Priest M."/>
            <person name="Raghuraman S."/>
            <person name="Rege F."/>
            <person name="Reyes R."/>
            <person name="Rise C."/>
            <person name="Rogov P."/>
            <person name="Ross K."/>
            <person name="Ryan E."/>
            <person name="Settipalli S."/>
            <person name="Shea T."/>
            <person name="Sherpa N."/>
            <person name="Shi L."/>
            <person name="Shih D."/>
            <person name="Sparrow T."/>
            <person name="Spaulding J."/>
            <person name="Stalker J."/>
            <person name="Stange-Thomann N."/>
            <person name="Stavropoulos S."/>
            <person name="Stone C."/>
            <person name="Strader C."/>
            <person name="Tesfaye S."/>
            <person name="Thomson T."/>
            <person name="Thoulutsang Y."/>
            <person name="Thoulutsang D."/>
            <person name="Topham K."/>
            <person name="Topping I."/>
            <person name="Tsamla T."/>
            <person name="Vassiliev H."/>
            <person name="Vo A."/>
            <person name="Wangchuk T."/>
            <person name="Wangdi T."/>
            <person name="Weiand M."/>
            <person name="Wilkinson J."/>
            <person name="Wilson A."/>
            <person name="Yadav S."/>
            <person name="Young G."/>
            <person name="Yu Q."/>
            <person name="Zembek L."/>
            <person name="Zhong D."/>
            <person name="Zimmer A."/>
            <person name="Zwirko Z."/>
            <person name="Jaffe D.B."/>
            <person name="Alvarez P."/>
            <person name="Brockman W."/>
            <person name="Butler J."/>
            <person name="Chin C."/>
            <person name="Gnerre S."/>
            <person name="Grabherr M."/>
            <person name="Kleber M."/>
            <person name="Mauceli E."/>
            <person name="MacCallum I."/>
        </authorList>
    </citation>
    <scope>NUCLEOTIDE SEQUENCE [LARGE SCALE GENOMIC DNA]</scope>
    <source>
        <strain evidence="8">Tucson 14030-0811.24</strain>
    </source>
</reference>
<dbReference type="STRING" id="7260.B4MPE8"/>
<dbReference type="eggNOG" id="ENOG502T840">
    <property type="taxonomic scope" value="Eukaryota"/>
</dbReference>
<dbReference type="Gene3D" id="1.10.238.270">
    <property type="match status" value="1"/>
</dbReference>
<dbReference type="SUPFAM" id="SSF47565">
    <property type="entry name" value="Insect pheromone/odorant-binding proteins"/>
    <property type="match status" value="1"/>
</dbReference>
<feature type="signal peptide" evidence="5">
    <location>
        <begin position="1"/>
        <end position="23"/>
    </location>
</feature>
<dbReference type="OMA" id="CCPMPDF"/>
<dbReference type="GeneID" id="6639953"/>
<dbReference type="CTD" id="36399"/>
<dbReference type="Pfam" id="PF22651">
    <property type="entry name" value="OBP47_like"/>
    <property type="match status" value="1"/>
</dbReference>
<comment type="similarity">
    <text evidence="2">Belongs to the PBP/GOBP family.</text>
</comment>
<evidence type="ECO:0000256" key="3">
    <source>
        <dbReference type="ARBA" id="ARBA00022525"/>
    </source>
</evidence>
<dbReference type="InterPro" id="IPR052295">
    <property type="entry name" value="Odorant-binding_protein"/>
</dbReference>
<evidence type="ECO:0000259" key="6">
    <source>
        <dbReference type="Pfam" id="PF22651"/>
    </source>
</evidence>
<evidence type="ECO:0000256" key="2">
    <source>
        <dbReference type="ARBA" id="ARBA00008098"/>
    </source>
</evidence>
<dbReference type="KEGG" id="dwi:6639953"/>
<dbReference type="InterPro" id="IPR054577">
    <property type="entry name" value="OBP47-like_dom"/>
</dbReference>
<evidence type="ECO:0000256" key="1">
    <source>
        <dbReference type="ARBA" id="ARBA00004613"/>
    </source>
</evidence>
<dbReference type="SMR" id="B4MPE8"/>
<evidence type="ECO:0000313" key="8">
    <source>
        <dbReference type="Proteomes" id="UP000007798"/>
    </source>
</evidence>
<protein>
    <submittedName>
        <fullName evidence="7">GK21689</fullName>
    </submittedName>
</protein>
<dbReference type="PhylomeDB" id="B4MPE8"/>
<accession>B4MPE8</accession>
<dbReference type="GO" id="GO:0005576">
    <property type="term" value="C:extracellular region"/>
    <property type="evidence" value="ECO:0007669"/>
    <property type="project" value="UniProtKB-SubCell"/>
</dbReference>
<dbReference type="AlphaFoldDB" id="B4MPE8"/>
<evidence type="ECO:0000256" key="4">
    <source>
        <dbReference type="SAM" id="MobiDB-lite"/>
    </source>
</evidence>
<dbReference type="Proteomes" id="UP000007798">
    <property type="component" value="Unassembled WGS sequence"/>
</dbReference>
<dbReference type="HOGENOM" id="CLU_120152_0_0_1"/>
<sequence>MLTKSQLFLFVALALVYVNSTGAADVDCSKKPPFMNPRTCCPVPDFLTADLKEKCKEFDTTPSPASVEASGEGGRGRRHHPHHPPPCLFSCVFNETGIYVDQKLNSAKLDAYLKVVFKDSTELQQLTTEAFNNCTTKMAEFKAKMGDRQPPPPPPGMPMCPMDSGFLMGCVFKKTIKNCPASIWNNTDDCNNMREFFNNCKPPHRGPGGPPSAEDM</sequence>
<feature type="region of interest" description="Disordered" evidence="4">
    <location>
        <begin position="58"/>
        <end position="81"/>
    </location>
</feature>
<keyword evidence="5" id="KW-0732">Signal</keyword>
<dbReference type="InterPro" id="IPR036728">
    <property type="entry name" value="PBP_GOBP_sf"/>
</dbReference>
<gene>
    <name evidence="7" type="primary">Dwil\GK21689</name>
    <name evidence="7" type="ORF">Dwil_GK21689</name>
    <name evidence="7" type="ORF">GK21689</name>
</gene>
<feature type="chain" id="PRO_5002815503" evidence="5">
    <location>
        <begin position="24"/>
        <end position="216"/>
    </location>
</feature>
<feature type="domain" description="OBP47-like" evidence="6">
    <location>
        <begin position="87"/>
        <end position="196"/>
    </location>
</feature>
<organism evidence="8">
    <name type="scientific">Drosophila willistoni</name>
    <name type="common">Fruit fly</name>
    <dbReference type="NCBI Taxonomy" id="7260"/>
    <lineage>
        <taxon>Eukaryota</taxon>
        <taxon>Metazoa</taxon>
        <taxon>Ecdysozoa</taxon>
        <taxon>Arthropoda</taxon>
        <taxon>Hexapoda</taxon>
        <taxon>Insecta</taxon>
        <taxon>Pterygota</taxon>
        <taxon>Neoptera</taxon>
        <taxon>Endopterygota</taxon>
        <taxon>Diptera</taxon>
        <taxon>Brachycera</taxon>
        <taxon>Muscomorpha</taxon>
        <taxon>Ephydroidea</taxon>
        <taxon>Drosophilidae</taxon>
        <taxon>Drosophila</taxon>
        <taxon>Sophophora</taxon>
    </lineage>
</organism>
<dbReference type="GO" id="GO:0005549">
    <property type="term" value="F:odorant binding"/>
    <property type="evidence" value="ECO:0007669"/>
    <property type="project" value="InterPro"/>
</dbReference>
<dbReference type="PANTHER" id="PTHR21066">
    <property type="entry name" value="ODORANT-BINDING PROTEIN 59A-RELATED"/>
    <property type="match status" value="1"/>
</dbReference>
<dbReference type="FunCoup" id="B4MPE8">
    <property type="interactions" value="53"/>
</dbReference>
<comment type="subcellular location">
    <subcellularLocation>
        <location evidence="1">Secreted</location>
    </subcellularLocation>
</comment>
<evidence type="ECO:0000313" key="7">
    <source>
        <dbReference type="EMBL" id="EDW73987.1"/>
    </source>
</evidence>
<dbReference type="EMBL" id="CH963849">
    <property type="protein sequence ID" value="EDW73987.1"/>
    <property type="molecule type" value="Genomic_DNA"/>
</dbReference>
<name>B4MPE8_DROWI</name>
<evidence type="ECO:0000256" key="5">
    <source>
        <dbReference type="SAM" id="SignalP"/>
    </source>
</evidence>
<dbReference type="InParanoid" id="B4MPE8"/>
<keyword evidence="8" id="KW-1185">Reference proteome</keyword>